<keyword evidence="5" id="KW-1185">Reference proteome</keyword>
<dbReference type="OrthoDB" id="1742084at2759"/>
<dbReference type="SMART" id="SM00297">
    <property type="entry name" value="BROMO"/>
    <property type="match status" value="1"/>
</dbReference>
<accession>A0A8M1F826</accession>
<dbReference type="PANTHER" id="PTHR15398">
    <property type="entry name" value="BROMODOMAIN-CONTAINING PROTEIN 8"/>
    <property type="match status" value="1"/>
</dbReference>
<evidence type="ECO:0000259" key="4">
    <source>
        <dbReference type="PROSITE" id="PS50014"/>
    </source>
</evidence>
<dbReference type="PRINTS" id="PR00503">
    <property type="entry name" value="BROMODOMAIN"/>
</dbReference>
<evidence type="ECO:0000256" key="2">
    <source>
        <dbReference type="PROSITE-ProRule" id="PRU00035"/>
    </source>
</evidence>
<feature type="compositionally biased region" description="Acidic residues" evidence="3">
    <location>
        <begin position="71"/>
        <end position="80"/>
    </location>
</feature>
<evidence type="ECO:0000313" key="6">
    <source>
        <dbReference type="RefSeq" id="XP_040478335.1"/>
    </source>
</evidence>
<dbReference type="SUPFAM" id="SSF47370">
    <property type="entry name" value="Bromodomain"/>
    <property type="match status" value="1"/>
</dbReference>
<feature type="domain" description="Bromo" evidence="4">
    <location>
        <begin position="261"/>
        <end position="331"/>
    </location>
</feature>
<evidence type="ECO:0000256" key="3">
    <source>
        <dbReference type="SAM" id="MobiDB-lite"/>
    </source>
</evidence>
<name>A0A8M1F826_URSMA</name>
<dbReference type="InterPro" id="IPR001487">
    <property type="entry name" value="Bromodomain"/>
</dbReference>
<keyword evidence="1 2" id="KW-0103">Bromodomain</keyword>
<protein>
    <submittedName>
        <fullName evidence="6">Bromodomain-containing protein 8-like</fullName>
    </submittedName>
</protein>
<organism evidence="5 6">
    <name type="scientific">Ursus maritimus</name>
    <name type="common">Polar bear</name>
    <name type="synonym">Thalarctos maritimus</name>
    <dbReference type="NCBI Taxonomy" id="29073"/>
    <lineage>
        <taxon>Eukaryota</taxon>
        <taxon>Metazoa</taxon>
        <taxon>Chordata</taxon>
        <taxon>Craniata</taxon>
        <taxon>Vertebrata</taxon>
        <taxon>Euteleostomi</taxon>
        <taxon>Mammalia</taxon>
        <taxon>Eutheria</taxon>
        <taxon>Laurasiatheria</taxon>
        <taxon>Carnivora</taxon>
        <taxon>Caniformia</taxon>
        <taxon>Ursidae</taxon>
        <taxon>Ursus</taxon>
    </lineage>
</organism>
<evidence type="ECO:0000256" key="1">
    <source>
        <dbReference type="ARBA" id="ARBA00023117"/>
    </source>
</evidence>
<dbReference type="RefSeq" id="XP_040478335.1">
    <property type="nucleotide sequence ID" value="XM_040622401.1"/>
</dbReference>
<dbReference type="PANTHER" id="PTHR15398:SF14">
    <property type="entry name" value="BRD8 DOMAIN CONTAINING"/>
    <property type="match status" value="1"/>
</dbReference>
<evidence type="ECO:0000313" key="5">
    <source>
        <dbReference type="Proteomes" id="UP000261680"/>
    </source>
</evidence>
<dbReference type="GO" id="GO:0035267">
    <property type="term" value="C:NuA4 histone acetyltransferase complex"/>
    <property type="evidence" value="ECO:0007669"/>
    <property type="project" value="TreeGrafter"/>
</dbReference>
<proteinExistence type="predicted"/>
<gene>
    <name evidence="6" type="primary">LOC121100742</name>
</gene>
<dbReference type="InterPro" id="IPR036427">
    <property type="entry name" value="Bromodomain-like_sf"/>
</dbReference>
<dbReference type="CDD" id="cd05507">
    <property type="entry name" value="Bromo_brd8_like"/>
    <property type="match status" value="1"/>
</dbReference>
<dbReference type="InterPro" id="IPR037966">
    <property type="entry name" value="Brd8_Bromo_dom"/>
</dbReference>
<dbReference type="Pfam" id="PF00439">
    <property type="entry name" value="Bromodomain"/>
    <property type="match status" value="1"/>
</dbReference>
<feature type="region of interest" description="Disordered" evidence="3">
    <location>
        <begin position="178"/>
        <end position="214"/>
    </location>
</feature>
<dbReference type="GeneID" id="121100742"/>
<sequence length="362" mass="41019">MGREWVWFDSEQDYPNDSELSNDCRSLFSSWDSSLDLDVGSWRETEDPGAEELEESSPGREPSELLVGDGGSEESQEEAEQVSRQNLLHFLSEVAYLMEPLCISSKESSEGCCLSSGTRQQKGREMEATEGEESCRKPEQPSARVDPLVAKKSLEENGRPEVTPAPSEICAIHRLSMESEEGEVHQESKEEDQGEGYVSEMEDQPSSGECDDGCSIQETPLVDILFSRATSSKLSDLGQSDPVQDHLLFKKTLLPVWKMIASHRFSSPFLKPVSERQAPGYKDVVKRPMDLTSLKRNLSKGRIRTMAQFQRDLMLMFQNAVMYNDSDHHVYHMAVEMQREVLEQIQVLSIWLDKRRDLNSLE</sequence>
<feature type="region of interest" description="Disordered" evidence="3">
    <location>
        <begin position="39"/>
        <end position="83"/>
    </location>
</feature>
<reference evidence="6" key="1">
    <citation type="submission" date="2025-08" db="UniProtKB">
        <authorList>
            <consortium name="RefSeq"/>
        </authorList>
    </citation>
    <scope>IDENTIFICATION</scope>
    <source>
        <tissue evidence="6">Whole blood</tissue>
    </source>
</reference>
<feature type="compositionally biased region" description="Basic and acidic residues" evidence="3">
    <location>
        <begin position="122"/>
        <end position="139"/>
    </location>
</feature>
<dbReference type="Gene3D" id="1.20.920.10">
    <property type="entry name" value="Bromodomain-like"/>
    <property type="match status" value="1"/>
</dbReference>
<dbReference type="AlphaFoldDB" id="A0A8M1F826"/>
<dbReference type="PROSITE" id="PS50014">
    <property type="entry name" value="BROMODOMAIN_2"/>
    <property type="match status" value="1"/>
</dbReference>
<dbReference type="KEGG" id="umr:121100742"/>
<feature type="region of interest" description="Disordered" evidence="3">
    <location>
        <begin position="113"/>
        <end position="144"/>
    </location>
</feature>
<dbReference type="Proteomes" id="UP000261680">
    <property type="component" value="Unplaced"/>
</dbReference>